<feature type="chain" id="PRO_5001493745" evidence="2">
    <location>
        <begin position="21"/>
        <end position="197"/>
    </location>
</feature>
<reference evidence="4" key="1">
    <citation type="journal article" date="2015" name="Nat. Genet.">
        <title>The genome and transcriptome of the zoonotic hookworm Ancylostoma ceylanicum identify infection-specific gene families.</title>
        <authorList>
            <person name="Schwarz E.M."/>
            <person name="Hu Y."/>
            <person name="Antoshechkin I."/>
            <person name="Miller M.M."/>
            <person name="Sternberg P.W."/>
            <person name="Aroian R.V."/>
        </authorList>
    </citation>
    <scope>NUCLEOTIDE SEQUENCE</scope>
    <source>
        <strain evidence="4">HY135</strain>
    </source>
</reference>
<feature type="compositionally biased region" description="Polar residues" evidence="1">
    <location>
        <begin position="98"/>
        <end position="109"/>
    </location>
</feature>
<accession>A0A016VP03</accession>
<protein>
    <submittedName>
        <fullName evidence="3">Uncharacterized protein</fullName>
    </submittedName>
</protein>
<organism evidence="3 4">
    <name type="scientific">Ancylostoma ceylanicum</name>
    <dbReference type="NCBI Taxonomy" id="53326"/>
    <lineage>
        <taxon>Eukaryota</taxon>
        <taxon>Metazoa</taxon>
        <taxon>Ecdysozoa</taxon>
        <taxon>Nematoda</taxon>
        <taxon>Chromadorea</taxon>
        <taxon>Rhabditida</taxon>
        <taxon>Rhabditina</taxon>
        <taxon>Rhabditomorpha</taxon>
        <taxon>Strongyloidea</taxon>
        <taxon>Ancylostomatidae</taxon>
        <taxon>Ancylostomatinae</taxon>
        <taxon>Ancylostoma</taxon>
    </lineage>
</organism>
<evidence type="ECO:0000313" key="3">
    <source>
        <dbReference type="EMBL" id="EYC29125.1"/>
    </source>
</evidence>
<proteinExistence type="predicted"/>
<keyword evidence="4" id="KW-1185">Reference proteome</keyword>
<evidence type="ECO:0000313" key="4">
    <source>
        <dbReference type="Proteomes" id="UP000024635"/>
    </source>
</evidence>
<sequence length="197" mass="21823">MGSFLLFQALTALHSSTCAAFIFEVHMACKRRPLVVLPKTSMVKPADVNGGPARTRRRYTQGNTRSKTIELGTLSEVEEDIYHNKDGYEEPKEKTTPAADNNGTVRRPTNGTVRSIARHLSERQKAERARSAATAAALAAAHSDEVRPGVSHEDVLTSVKFRALPCIHVDHRAIRCLSERNELRADGSHRFCAFDDK</sequence>
<gene>
    <name evidence="3" type="primary">Acey_s0006.g2801</name>
    <name evidence="3" type="ORF">Y032_0006g2801</name>
</gene>
<name>A0A016VP03_9BILA</name>
<comment type="caution">
    <text evidence="3">The sequence shown here is derived from an EMBL/GenBank/DDBJ whole genome shotgun (WGS) entry which is preliminary data.</text>
</comment>
<feature type="signal peptide" evidence="2">
    <location>
        <begin position="1"/>
        <end position="20"/>
    </location>
</feature>
<dbReference type="AlphaFoldDB" id="A0A016VP03"/>
<dbReference type="OrthoDB" id="5829487at2759"/>
<keyword evidence="2" id="KW-0732">Signal</keyword>
<dbReference type="EMBL" id="JARK01001342">
    <property type="protein sequence ID" value="EYC29125.1"/>
    <property type="molecule type" value="Genomic_DNA"/>
</dbReference>
<evidence type="ECO:0000256" key="2">
    <source>
        <dbReference type="SAM" id="SignalP"/>
    </source>
</evidence>
<dbReference type="Proteomes" id="UP000024635">
    <property type="component" value="Unassembled WGS sequence"/>
</dbReference>
<feature type="region of interest" description="Disordered" evidence="1">
    <location>
        <begin position="85"/>
        <end position="109"/>
    </location>
</feature>
<feature type="compositionally biased region" description="Basic and acidic residues" evidence="1">
    <location>
        <begin position="85"/>
        <end position="95"/>
    </location>
</feature>
<evidence type="ECO:0000256" key="1">
    <source>
        <dbReference type="SAM" id="MobiDB-lite"/>
    </source>
</evidence>